<dbReference type="CDD" id="cd00475">
    <property type="entry name" value="Cis_IPPS"/>
    <property type="match status" value="1"/>
</dbReference>
<evidence type="ECO:0000313" key="5">
    <source>
        <dbReference type="EMBL" id="TFK33860.1"/>
    </source>
</evidence>
<reference evidence="5 6" key="1">
    <citation type="journal article" date="2019" name="Nat. Ecol. Evol.">
        <title>Megaphylogeny resolves global patterns of mushroom evolution.</title>
        <authorList>
            <person name="Varga T."/>
            <person name="Krizsan K."/>
            <person name="Foldi C."/>
            <person name="Dima B."/>
            <person name="Sanchez-Garcia M."/>
            <person name="Sanchez-Ramirez S."/>
            <person name="Szollosi G.J."/>
            <person name="Szarkandi J.G."/>
            <person name="Papp V."/>
            <person name="Albert L."/>
            <person name="Andreopoulos W."/>
            <person name="Angelini C."/>
            <person name="Antonin V."/>
            <person name="Barry K.W."/>
            <person name="Bougher N.L."/>
            <person name="Buchanan P."/>
            <person name="Buyck B."/>
            <person name="Bense V."/>
            <person name="Catcheside P."/>
            <person name="Chovatia M."/>
            <person name="Cooper J."/>
            <person name="Damon W."/>
            <person name="Desjardin D."/>
            <person name="Finy P."/>
            <person name="Geml J."/>
            <person name="Haridas S."/>
            <person name="Hughes K."/>
            <person name="Justo A."/>
            <person name="Karasinski D."/>
            <person name="Kautmanova I."/>
            <person name="Kiss B."/>
            <person name="Kocsube S."/>
            <person name="Kotiranta H."/>
            <person name="LaButti K.M."/>
            <person name="Lechner B.E."/>
            <person name="Liimatainen K."/>
            <person name="Lipzen A."/>
            <person name="Lukacs Z."/>
            <person name="Mihaltcheva S."/>
            <person name="Morgado L.N."/>
            <person name="Niskanen T."/>
            <person name="Noordeloos M.E."/>
            <person name="Ohm R.A."/>
            <person name="Ortiz-Santana B."/>
            <person name="Ovrebo C."/>
            <person name="Racz N."/>
            <person name="Riley R."/>
            <person name="Savchenko A."/>
            <person name="Shiryaev A."/>
            <person name="Soop K."/>
            <person name="Spirin V."/>
            <person name="Szebenyi C."/>
            <person name="Tomsovsky M."/>
            <person name="Tulloss R.E."/>
            <person name="Uehling J."/>
            <person name="Grigoriev I.V."/>
            <person name="Vagvolgyi C."/>
            <person name="Papp T."/>
            <person name="Martin F.M."/>
            <person name="Miettinen O."/>
            <person name="Hibbett D.S."/>
            <person name="Nagy L.G."/>
        </authorList>
    </citation>
    <scope>NUCLEOTIDE SEQUENCE [LARGE SCALE GENOMIC DNA]</scope>
    <source>
        <strain evidence="5 6">CBS 166.37</strain>
    </source>
</reference>
<keyword evidence="2" id="KW-0808">Transferase</keyword>
<dbReference type="GO" id="GO:0005811">
    <property type="term" value="C:lipid droplet"/>
    <property type="evidence" value="ECO:0007669"/>
    <property type="project" value="TreeGrafter"/>
</dbReference>
<dbReference type="SMART" id="SM00028">
    <property type="entry name" value="TPR"/>
    <property type="match status" value="6"/>
</dbReference>
<dbReference type="InterPro" id="IPR019734">
    <property type="entry name" value="TPR_rpt"/>
</dbReference>
<dbReference type="GO" id="GO:0016020">
    <property type="term" value="C:membrane"/>
    <property type="evidence" value="ECO:0007669"/>
    <property type="project" value="TreeGrafter"/>
</dbReference>
<evidence type="ECO:0000256" key="1">
    <source>
        <dbReference type="ARBA" id="ARBA00005432"/>
    </source>
</evidence>
<dbReference type="GO" id="GO:0045547">
    <property type="term" value="F:ditrans,polycis-polyprenyl diphosphate synthase [(2E,6E)-farnesyl diphosphate specific] activity"/>
    <property type="evidence" value="ECO:0007669"/>
    <property type="project" value="TreeGrafter"/>
</dbReference>
<dbReference type="InterPro" id="IPR036424">
    <property type="entry name" value="UPP_synth-like_sf"/>
</dbReference>
<dbReference type="FunFam" id="3.40.1180.10:FF:000005">
    <property type="entry name" value="Alkyl transferase"/>
    <property type="match status" value="1"/>
</dbReference>
<dbReference type="Proteomes" id="UP000308652">
    <property type="component" value="Unassembled WGS sequence"/>
</dbReference>
<dbReference type="Pfam" id="PF12770">
    <property type="entry name" value="CHAT"/>
    <property type="match status" value="1"/>
</dbReference>
<dbReference type="InterPro" id="IPR011990">
    <property type="entry name" value="TPR-like_helical_dom_sf"/>
</dbReference>
<organism evidence="5 6">
    <name type="scientific">Crucibulum laeve</name>
    <dbReference type="NCBI Taxonomy" id="68775"/>
    <lineage>
        <taxon>Eukaryota</taxon>
        <taxon>Fungi</taxon>
        <taxon>Dikarya</taxon>
        <taxon>Basidiomycota</taxon>
        <taxon>Agaricomycotina</taxon>
        <taxon>Agaricomycetes</taxon>
        <taxon>Agaricomycetidae</taxon>
        <taxon>Agaricales</taxon>
        <taxon>Agaricineae</taxon>
        <taxon>Nidulariaceae</taxon>
        <taxon>Crucibulum</taxon>
    </lineage>
</organism>
<dbReference type="InterPro" id="IPR018520">
    <property type="entry name" value="UPP_synth-like_CS"/>
</dbReference>
<dbReference type="PANTHER" id="PTHR10291">
    <property type="entry name" value="DEHYDRODOLICHYL DIPHOSPHATE SYNTHASE FAMILY MEMBER"/>
    <property type="match status" value="1"/>
</dbReference>
<dbReference type="InterPro" id="IPR001441">
    <property type="entry name" value="UPP_synth-like"/>
</dbReference>
<dbReference type="GO" id="GO:0016094">
    <property type="term" value="P:polyprenol biosynthetic process"/>
    <property type="evidence" value="ECO:0007669"/>
    <property type="project" value="TreeGrafter"/>
</dbReference>
<name>A0A5C3LLX2_9AGAR</name>
<dbReference type="EMBL" id="ML213640">
    <property type="protein sequence ID" value="TFK33860.1"/>
    <property type="molecule type" value="Genomic_DNA"/>
</dbReference>
<dbReference type="STRING" id="68775.A0A5C3LLX2"/>
<dbReference type="GO" id="GO:0005783">
    <property type="term" value="C:endoplasmic reticulum"/>
    <property type="evidence" value="ECO:0007669"/>
    <property type="project" value="TreeGrafter"/>
</dbReference>
<sequence>MLTSNAPVVISPDCSLSPNPQSVADEHLSGEIGEGRCTIYDSDEKALQALFTTAQALSDSLPEKATVLNHVGNQFRRRFEFSKDQNDLENAFSAHRKAIDITAERLDDFPQFLHDLGVLFYMRYELQPGTNIPDMEHAITIFERVINLPQVNVSVLAMTLNNLAHSLQHRFECRGVLKDIEDAINFQQKAISISPSSAPYLPGWQISLGNFCECRFECTDDVDDLHQTITAQQHALVLAGNDDITRPAVLNNLGISLARRFEHMGEQCDINSSITFLQTAIDDHPSYSDIPEILTNLGRSLRVRFESTSEFTDIDRAIIACQKAVESTPPHEVEKLAVRLNDLGNSFGHRFELSQIAADIEEAIKVHQSSVMLTPEKDPELPVRLNNLGNSCQCYFECASDLDQLASAILSYRKAIYLSDEDGDFLPEILSNLGTSLVAHFECTGLVSDIDEAIAVHQRAISLSADDNQHLAALYNNLGNACLWRFERMGDTSDIEQAISFQQKAIALSPKDADVPQWLDSLANSFSYKFEITRDQNDIDKAIKEQQKALKLAPKGEASLARLLNNIGNSFARRFEVTDNLDDVQEAISAHEKAVRMTPDSHSEMASRLNNLGNSFQCRFEKTRDLSDIDQAISAQQRAIQSLPHGYASRTHMLENLGNSFYSRFEHSQSLTDLQTASHNYSQAALLTPGPPSVRLSASQRWANCCRELNESVEMIQAYTVAIELLPQTAWLDKPITDRFSELASISNLSSEAAASAILAGRNELAVEWLEQGRCIVWNQINKLRTPLDVLREADENLADDLLRTAQALEYAGSRPKRFSVSDNISEKISIQDEAQKHRQSGQHWNDLLNIIRGLSGFEHFLKPKNYFYFTETVPESGPIVLINIHELRCDSLVITHGESTPKHISLENISYGKAAHLQKQLKRCLIVSKLRVESRAGRLASVNSDGPAIAPVLSELWISVVKPILDGLRLSVNTVNPPRIWWCPTGPLTFLPIHAAGIYGHSSQISGSRFGFNTFDYVVSSYAATITTLIDKDSMRHSSSKFTRILLVGQSNTPGFEQIKHTTTEVQNIHNNFSVSCLPSTILHGQEATVRLVLQEMKMSSWVHLACHAAQDTFNPMSSGFYVHDGCLELSTLIQTQFQQADFAFLSSCETSTGDEDLPNEAVHLAAGMLSAGYCSVIATMWAIDDSYTSSLAQDVYSYMLQRRDEYQGPKSIHAAYALHHAVQLLKTKIGDNDASLLLWAPFWLRDKINSKVRNFLLRVLATGPIPRHVAFLMDGNRRYARMNHKVILQGHTDGFMALRRLLEVCLRLNVQCVSAYAFSIENFKRSPEEVDGLMGLAVEKLLELCQNGELLDQYGVRLNVIGNKELLPERVQRAVKEAEGRTRHNKRAIFNLCMPYTSRDEITTAVQSTVRNAVKKIDEADPDITEEDIDAQLMTSLGSSPPLDILIRTSGVKRLSDFLLWQCCEDTQLQFTSAYWPDFSLFDFIPIILDYQRKVWARQASLS</sequence>
<evidence type="ECO:0000259" key="4">
    <source>
        <dbReference type="Pfam" id="PF12770"/>
    </source>
</evidence>
<dbReference type="InterPro" id="IPR024983">
    <property type="entry name" value="CHAT_dom"/>
</dbReference>
<accession>A0A5C3LLX2</accession>
<dbReference type="OrthoDB" id="4173905at2759"/>
<dbReference type="HAMAP" id="MF_01139">
    <property type="entry name" value="ISPT"/>
    <property type="match status" value="1"/>
</dbReference>
<proteinExistence type="inferred from homology"/>
<evidence type="ECO:0000256" key="3">
    <source>
        <dbReference type="ARBA" id="ARBA00022842"/>
    </source>
</evidence>
<keyword evidence="3" id="KW-0460">Magnesium</keyword>
<dbReference type="PROSITE" id="PS01066">
    <property type="entry name" value="UPP_SYNTHASE"/>
    <property type="match status" value="1"/>
</dbReference>
<comment type="similarity">
    <text evidence="1">Belongs to the UPP synthase family.</text>
</comment>
<protein>
    <submittedName>
        <fullName evidence="5">Putative undecaprenyl diphosphate synthase-domain-containing protein</fullName>
    </submittedName>
</protein>
<dbReference type="Gene3D" id="1.25.40.10">
    <property type="entry name" value="Tetratricopeptide repeat domain"/>
    <property type="match status" value="3"/>
</dbReference>
<evidence type="ECO:0000256" key="2">
    <source>
        <dbReference type="ARBA" id="ARBA00022679"/>
    </source>
</evidence>
<dbReference type="GO" id="GO:1904423">
    <property type="term" value="C:dehydrodolichyl diphosphate synthase complex"/>
    <property type="evidence" value="ECO:0007669"/>
    <property type="project" value="TreeGrafter"/>
</dbReference>
<dbReference type="SUPFAM" id="SSF64005">
    <property type="entry name" value="Undecaprenyl diphosphate synthase"/>
    <property type="match status" value="1"/>
</dbReference>
<dbReference type="Gene3D" id="3.40.1180.10">
    <property type="entry name" value="Decaprenyl diphosphate synthase-like"/>
    <property type="match status" value="1"/>
</dbReference>
<dbReference type="PANTHER" id="PTHR10291:SF43">
    <property type="entry name" value="DEHYDRODOLICHYL DIPHOSPHATE SYNTHASE COMPLEX SUBUNIT DHDDS"/>
    <property type="match status" value="1"/>
</dbReference>
<dbReference type="NCBIfam" id="TIGR00055">
    <property type="entry name" value="uppS"/>
    <property type="match status" value="1"/>
</dbReference>
<gene>
    <name evidence="5" type="ORF">BDQ12DRAFT_738531</name>
</gene>
<dbReference type="Pfam" id="PF01255">
    <property type="entry name" value="Prenyltransf"/>
    <property type="match status" value="1"/>
</dbReference>
<dbReference type="SUPFAM" id="SSF48452">
    <property type="entry name" value="TPR-like"/>
    <property type="match status" value="2"/>
</dbReference>
<keyword evidence="6" id="KW-1185">Reference proteome</keyword>
<feature type="domain" description="CHAT" evidence="4">
    <location>
        <begin position="953"/>
        <end position="1245"/>
    </location>
</feature>
<evidence type="ECO:0000313" key="6">
    <source>
        <dbReference type="Proteomes" id="UP000308652"/>
    </source>
</evidence>